<feature type="transmembrane region" description="Helical" evidence="6">
    <location>
        <begin position="32"/>
        <end position="59"/>
    </location>
</feature>
<sequence>MSMHKLYRSRSDRKLTGICGGLAKYVGVDATLLRFLAIVGTIFTSGGLLLVYIIAAFVIPNEPGYDAHGMYEYGPRTEGYSAYGGAAGATQWQSAAGGGYGSGHMSSPGSYKAEPAGVDAAMDDLEKKALRKELDQYRAKLAQYENEER</sequence>
<dbReference type="EMBL" id="JACXIZ010000033">
    <property type="protein sequence ID" value="MBD2847173.1"/>
    <property type="molecule type" value="Genomic_DNA"/>
</dbReference>
<dbReference type="PANTHER" id="PTHR33885">
    <property type="entry name" value="PHAGE SHOCK PROTEIN C"/>
    <property type="match status" value="1"/>
</dbReference>
<dbReference type="GO" id="GO:0005886">
    <property type="term" value="C:plasma membrane"/>
    <property type="evidence" value="ECO:0007669"/>
    <property type="project" value="UniProtKB-SubCell"/>
</dbReference>
<dbReference type="AlphaFoldDB" id="A0A927GT28"/>
<protein>
    <submittedName>
        <fullName evidence="8">PspC domain-containing protein</fullName>
    </submittedName>
</protein>
<feature type="domain" description="Phage shock protein PspC N-terminal" evidence="7">
    <location>
        <begin position="5"/>
        <end position="62"/>
    </location>
</feature>
<dbReference type="InterPro" id="IPR007168">
    <property type="entry name" value="Phageshock_PspC_N"/>
</dbReference>
<dbReference type="Pfam" id="PF04024">
    <property type="entry name" value="PspC"/>
    <property type="match status" value="1"/>
</dbReference>
<keyword evidence="3 6" id="KW-0812">Transmembrane</keyword>
<dbReference type="InterPro" id="IPR052027">
    <property type="entry name" value="PspC"/>
</dbReference>
<evidence type="ECO:0000256" key="2">
    <source>
        <dbReference type="ARBA" id="ARBA00022475"/>
    </source>
</evidence>
<keyword evidence="4 6" id="KW-1133">Transmembrane helix</keyword>
<evidence type="ECO:0000259" key="7">
    <source>
        <dbReference type="Pfam" id="PF04024"/>
    </source>
</evidence>
<keyword evidence="9" id="KW-1185">Reference proteome</keyword>
<dbReference type="PANTHER" id="PTHR33885:SF3">
    <property type="entry name" value="PHAGE SHOCK PROTEIN C"/>
    <property type="match status" value="1"/>
</dbReference>
<name>A0A927GT28_9BACL</name>
<evidence type="ECO:0000256" key="4">
    <source>
        <dbReference type="ARBA" id="ARBA00022989"/>
    </source>
</evidence>
<gene>
    <name evidence="8" type="ORF">IDH44_18390</name>
</gene>
<keyword evidence="2" id="KW-1003">Cell membrane</keyword>
<evidence type="ECO:0000256" key="1">
    <source>
        <dbReference type="ARBA" id="ARBA00004162"/>
    </source>
</evidence>
<comment type="subcellular location">
    <subcellularLocation>
        <location evidence="1">Cell membrane</location>
        <topology evidence="1">Single-pass membrane protein</topology>
    </subcellularLocation>
</comment>
<evidence type="ECO:0000256" key="5">
    <source>
        <dbReference type="ARBA" id="ARBA00023136"/>
    </source>
</evidence>
<comment type="caution">
    <text evidence="8">The sequence shown here is derived from an EMBL/GenBank/DDBJ whole genome shotgun (WGS) entry which is preliminary data.</text>
</comment>
<organism evidence="8 9">
    <name type="scientific">Paenibacillus sabuli</name>
    <dbReference type="NCBI Taxonomy" id="2772509"/>
    <lineage>
        <taxon>Bacteria</taxon>
        <taxon>Bacillati</taxon>
        <taxon>Bacillota</taxon>
        <taxon>Bacilli</taxon>
        <taxon>Bacillales</taxon>
        <taxon>Paenibacillaceae</taxon>
        <taxon>Paenibacillus</taxon>
    </lineage>
</organism>
<reference evidence="8" key="1">
    <citation type="submission" date="2020-09" db="EMBL/GenBank/DDBJ databases">
        <title>A novel bacterium of genus Paenibacillus, isolated from South China Sea.</title>
        <authorList>
            <person name="Huang H."/>
            <person name="Mo K."/>
            <person name="Hu Y."/>
        </authorList>
    </citation>
    <scope>NUCLEOTIDE SEQUENCE</scope>
    <source>
        <strain evidence="8">IB182496</strain>
    </source>
</reference>
<keyword evidence="5 6" id="KW-0472">Membrane</keyword>
<evidence type="ECO:0000313" key="9">
    <source>
        <dbReference type="Proteomes" id="UP000621560"/>
    </source>
</evidence>
<evidence type="ECO:0000256" key="3">
    <source>
        <dbReference type="ARBA" id="ARBA00022692"/>
    </source>
</evidence>
<dbReference type="Proteomes" id="UP000621560">
    <property type="component" value="Unassembled WGS sequence"/>
</dbReference>
<evidence type="ECO:0000256" key="6">
    <source>
        <dbReference type="SAM" id="Phobius"/>
    </source>
</evidence>
<accession>A0A927GT28</accession>
<evidence type="ECO:0000313" key="8">
    <source>
        <dbReference type="EMBL" id="MBD2847173.1"/>
    </source>
</evidence>
<proteinExistence type="predicted"/>